<organism evidence="8 9">
    <name type="scientific">Nepenthes gracilis</name>
    <name type="common">Slender pitcher plant</name>
    <dbReference type="NCBI Taxonomy" id="150966"/>
    <lineage>
        <taxon>Eukaryota</taxon>
        <taxon>Viridiplantae</taxon>
        <taxon>Streptophyta</taxon>
        <taxon>Embryophyta</taxon>
        <taxon>Tracheophyta</taxon>
        <taxon>Spermatophyta</taxon>
        <taxon>Magnoliopsida</taxon>
        <taxon>eudicotyledons</taxon>
        <taxon>Gunneridae</taxon>
        <taxon>Pentapetalae</taxon>
        <taxon>Caryophyllales</taxon>
        <taxon>Nepenthaceae</taxon>
        <taxon>Nepenthes</taxon>
    </lineage>
</organism>
<dbReference type="Proteomes" id="UP001279734">
    <property type="component" value="Unassembled WGS sequence"/>
</dbReference>
<dbReference type="SMART" id="SM00432">
    <property type="entry name" value="MADS"/>
    <property type="match status" value="1"/>
</dbReference>
<gene>
    <name evidence="8" type="ORF">Nepgr_019735</name>
</gene>
<name>A0AAD3XVC1_NEPGR</name>
<dbReference type="GO" id="GO:0046983">
    <property type="term" value="F:protein dimerization activity"/>
    <property type="evidence" value="ECO:0007669"/>
    <property type="project" value="InterPro"/>
</dbReference>
<keyword evidence="4" id="KW-0804">Transcription</keyword>
<dbReference type="PROSITE" id="PS50066">
    <property type="entry name" value="MADS_BOX_2"/>
    <property type="match status" value="1"/>
</dbReference>
<dbReference type="InterPro" id="IPR002100">
    <property type="entry name" value="TF_MADSbox"/>
</dbReference>
<dbReference type="Pfam" id="PF00319">
    <property type="entry name" value="SRF-TF"/>
    <property type="match status" value="1"/>
</dbReference>
<keyword evidence="2" id="KW-0805">Transcription regulation</keyword>
<feature type="domain" description="MADS-box" evidence="7">
    <location>
        <begin position="38"/>
        <end position="98"/>
    </location>
</feature>
<dbReference type="GO" id="GO:0005634">
    <property type="term" value="C:nucleus"/>
    <property type="evidence" value="ECO:0007669"/>
    <property type="project" value="UniProtKB-SubCell"/>
</dbReference>
<dbReference type="EMBL" id="BSYO01000018">
    <property type="protein sequence ID" value="GMH17894.1"/>
    <property type="molecule type" value="Genomic_DNA"/>
</dbReference>
<evidence type="ECO:0000256" key="6">
    <source>
        <dbReference type="SAM" id="Coils"/>
    </source>
</evidence>
<proteinExistence type="predicted"/>
<dbReference type="Gene3D" id="6.10.140.920">
    <property type="match status" value="1"/>
</dbReference>
<evidence type="ECO:0000256" key="4">
    <source>
        <dbReference type="ARBA" id="ARBA00023163"/>
    </source>
</evidence>
<dbReference type="PANTHER" id="PTHR11945:SF776">
    <property type="entry name" value="AGAMOUS-LIKE 50-RELATED"/>
    <property type="match status" value="1"/>
</dbReference>
<dbReference type="CDD" id="cd00265">
    <property type="entry name" value="MADS_MEF2_like"/>
    <property type="match status" value="1"/>
</dbReference>
<dbReference type="PANTHER" id="PTHR11945">
    <property type="entry name" value="MADS BOX PROTEIN"/>
    <property type="match status" value="1"/>
</dbReference>
<dbReference type="GO" id="GO:0000978">
    <property type="term" value="F:RNA polymerase II cis-regulatory region sequence-specific DNA binding"/>
    <property type="evidence" value="ECO:0007669"/>
    <property type="project" value="TreeGrafter"/>
</dbReference>
<keyword evidence="6" id="KW-0175">Coiled coil</keyword>
<comment type="caution">
    <text evidence="8">The sequence shown here is derived from an EMBL/GenBank/DDBJ whole genome shotgun (WGS) entry which is preliminary data.</text>
</comment>
<evidence type="ECO:0000256" key="3">
    <source>
        <dbReference type="ARBA" id="ARBA00023125"/>
    </source>
</evidence>
<dbReference type="FunFam" id="3.40.1810.10:FF:000006">
    <property type="entry name" value="Agamous-like MADS-box protein AGL62"/>
    <property type="match status" value="1"/>
</dbReference>
<comment type="subcellular location">
    <subcellularLocation>
        <location evidence="1">Nucleus</location>
    </subcellularLocation>
</comment>
<dbReference type="Gene3D" id="3.40.1810.10">
    <property type="entry name" value="Transcription factor, MADS-box"/>
    <property type="match status" value="1"/>
</dbReference>
<dbReference type="GO" id="GO:0045944">
    <property type="term" value="P:positive regulation of transcription by RNA polymerase II"/>
    <property type="evidence" value="ECO:0007669"/>
    <property type="project" value="InterPro"/>
</dbReference>
<keyword evidence="9" id="KW-1185">Reference proteome</keyword>
<sequence length="233" mass="26166">MLPLLSNPSLLQRIHKLCFICLPGLTFALVMAPEKKSKGRQKVEIVKMEKDANLQVTFSKRRAGLFKKASELCTLCGVEAAIIVFSPGKKAFSFGHPSVDAVTDRYLVHNSSSNVNTHQSNETHHDSSLEQLNLQLSLLNHQLEAERKHGEELNEIRKAKQTQFWWQAPVEKLELQQLEELKQALVELKGKMMQHINKLLMQASNPPSLLGFTTTEGFSGPVVNYPNDLGHGF</sequence>
<protein>
    <recommendedName>
        <fullName evidence="7">MADS-box domain-containing protein</fullName>
    </recommendedName>
</protein>
<keyword evidence="5" id="KW-0539">Nucleus</keyword>
<reference evidence="8" key="1">
    <citation type="submission" date="2023-05" db="EMBL/GenBank/DDBJ databases">
        <title>Nepenthes gracilis genome sequencing.</title>
        <authorList>
            <person name="Fukushima K."/>
        </authorList>
    </citation>
    <scope>NUCLEOTIDE SEQUENCE</scope>
    <source>
        <strain evidence="8">SING2019-196</strain>
    </source>
</reference>
<evidence type="ECO:0000256" key="1">
    <source>
        <dbReference type="ARBA" id="ARBA00004123"/>
    </source>
</evidence>
<keyword evidence="3" id="KW-0238">DNA-binding</keyword>
<dbReference type="SUPFAM" id="SSF55455">
    <property type="entry name" value="SRF-like"/>
    <property type="match status" value="1"/>
</dbReference>
<evidence type="ECO:0000313" key="9">
    <source>
        <dbReference type="Proteomes" id="UP001279734"/>
    </source>
</evidence>
<evidence type="ECO:0000256" key="5">
    <source>
        <dbReference type="ARBA" id="ARBA00023242"/>
    </source>
</evidence>
<evidence type="ECO:0000256" key="2">
    <source>
        <dbReference type="ARBA" id="ARBA00023015"/>
    </source>
</evidence>
<evidence type="ECO:0000313" key="8">
    <source>
        <dbReference type="EMBL" id="GMH17894.1"/>
    </source>
</evidence>
<dbReference type="AlphaFoldDB" id="A0AAD3XVC1"/>
<feature type="coiled-coil region" evidence="6">
    <location>
        <begin position="129"/>
        <end position="198"/>
    </location>
</feature>
<dbReference type="InterPro" id="IPR036879">
    <property type="entry name" value="TF_MADSbox_sf"/>
</dbReference>
<evidence type="ECO:0000259" key="7">
    <source>
        <dbReference type="PROSITE" id="PS50066"/>
    </source>
</evidence>
<dbReference type="InterPro" id="IPR033896">
    <property type="entry name" value="MEF2-like_N"/>
</dbReference>
<dbReference type="PRINTS" id="PR00404">
    <property type="entry name" value="MADSDOMAIN"/>
</dbReference>
<accession>A0AAD3XVC1</accession>
<dbReference type="GO" id="GO:0000981">
    <property type="term" value="F:DNA-binding transcription factor activity, RNA polymerase II-specific"/>
    <property type="evidence" value="ECO:0007669"/>
    <property type="project" value="TreeGrafter"/>
</dbReference>